<evidence type="ECO:0000313" key="3">
    <source>
        <dbReference type="Proteomes" id="UP001156882"/>
    </source>
</evidence>
<name>A0ABQ6CSF5_9HYPH</name>
<proteinExistence type="predicted"/>
<dbReference type="Pfam" id="PF09955">
    <property type="entry name" value="DUF2189"/>
    <property type="match status" value="1"/>
</dbReference>
<keyword evidence="3" id="KW-1185">Reference proteome</keyword>
<comment type="caution">
    <text evidence="2">The sequence shown here is derived from an EMBL/GenBank/DDBJ whole genome shotgun (WGS) entry which is preliminary data.</text>
</comment>
<keyword evidence="1" id="KW-0472">Membrane</keyword>
<feature type="transmembrane region" description="Helical" evidence="1">
    <location>
        <begin position="140"/>
        <end position="157"/>
    </location>
</feature>
<feature type="transmembrane region" description="Helical" evidence="1">
    <location>
        <begin position="68"/>
        <end position="88"/>
    </location>
</feature>
<dbReference type="EMBL" id="BSPC01000069">
    <property type="protein sequence ID" value="GLS23252.1"/>
    <property type="molecule type" value="Genomic_DNA"/>
</dbReference>
<gene>
    <name evidence="2" type="ORF">GCM10007874_62720</name>
</gene>
<keyword evidence="1" id="KW-0812">Transmembrane</keyword>
<reference evidence="3" key="1">
    <citation type="journal article" date="2019" name="Int. J. Syst. Evol. Microbiol.">
        <title>The Global Catalogue of Microorganisms (GCM) 10K type strain sequencing project: providing services to taxonomists for standard genome sequencing and annotation.</title>
        <authorList>
            <consortium name="The Broad Institute Genomics Platform"/>
            <consortium name="The Broad Institute Genome Sequencing Center for Infectious Disease"/>
            <person name="Wu L."/>
            <person name="Ma J."/>
        </authorList>
    </citation>
    <scope>NUCLEOTIDE SEQUENCE [LARGE SCALE GENOMIC DNA]</scope>
    <source>
        <strain evidence="3">NBRC 101365</strain>
    </source>
</reference>
<keyword evidence="1" id="KW-1133">Transmembrane helix</keyword>
<dbReference type="RefSeq" id="WP_284316168.1">
    <property type="nucleotide sequence ID" value="NZ_BSPC01000069.1"/>
</dbReference>
<organism evidence="2 3">
    <name type="scientific">Labrys miyagiensis</name>
    <dbReference type="NCBI Taxonomy" id="346912"/>
    <lineage>
        <taxon>Bacteria</taxon>
        <taxon>Pseudomonadati</taxon>
        <taxon>Pseudomonadota</taxon>
        <taxon>Alphaproteobacteria</taxon>
        <taxon>Hyphomicrobiales</taxon>
        <taxon>Xanthobacteraceae</taxon>
        <taxon>Labrys</taxon>
    </lineage>
</organism>
<evidence type="ECO:0008006" key="4">
    <source>
        <dbReference type="Google" id="ProtNLM"/>
    </source>
</evidence>
<sequence>MTIRNPVEWGIDVARGTVNGVGAIRQTLHRPAAQFESTAPVVRRIGMGDLRDALVQGFRDFGAYRTDVIFIGLIYPLAGLVLAQLAFGNGMLPMIFPLVSGFALIGPVAAIGLYEMSRRREQGLEVTWAHSLDVTRSPNFGAILGLSAILAVIFAVWLAVAALVYYLCFGAVLPVSTSAFISDVFTTTAGWTMIVLGVGIGFLFALGVLSISVVSFPLLLDRKVRVGTAVRTSVDVVKTNPVPMLSWGFIVAASLVLGSIPALLGLIVAMPVLGHATWHLYRKAVG</sequence>
<dbReference type="Proteomes" id="UP001156882">
    <property type="component" value="Unassembled WGS sequence"/>
</dbReference>
<evidence type="ECO:0000313" key="2">
    <source>
        <dbReference type="EMBL" id="GLS23252.1"/>
    </source>
</evidence>
<protein>
    <recommendedName>
        <fullName evidence="4">DUF2189 domain-containing protein</fullName>
    </recommendedName>
</protein>
<dbReference type="InterPro" id="IPR018692">
    <property type="entry name" value="DUF2189"/>
</dbReference>
<feature type="transmembrane region" description="Helical" evidence="1">
    <location>
        <begin position="94"/>
        <end position="114"/>
    </location>
</feature>
<feature type="transmembrane region" description="Helical" evidence="1">
    <location>
        <begin position="193"/>
        <end position="220"/>
    </location>
</feature>
<accession>A0ABQ6CSF5</accession>
<evidence type="ECO:0000256" key="1">
    <source>
        <dbReference type="SAM" id="Phobius"/>
    </source>
</evidence>
<feature type="transmembrane region" description="Helical" evidence="1">
    <location>
        <begin position="247"/>
        <end position="273"/>
    </location>
</feature>